<dbReference type="AlphaFoldDB" id="I4ECY9"/>
<dbReference type="Proteomes" id="UP000004221">
    <property type="component" value="Unassembled WGS sequence"/>
</dbReference>
<dbReference type="Gene3D" id="3.40.47.10">
    <property type="match status" value="1"/>
</dbReference>
<dbReference type="OrthoDB" id="9808669at2"/>
<dbReference type="NCBIfam" id="NF005589">
    <property type="entry name" value="PRK07314.1"/>
    <property type="match status" value="1"/>
</dbReference>
<evidence type="ECO:0000256" key="6">
    <source>
        <dbReference type="ARBA" id="ARBA00022679"/>
    </source>
</evidence>
<comment type="function">
    <text evidence="11">Involved in the type II fatty acid elongation cycle. Catalyzes the elongation of a wide range of acyl-ACP by the addition of two carbons from malonyl-ACP to an acyl acceptor. Can efficiently catalyze the conversion of palmitoleoyl-ACP (cis-hexadec-9-enoyl-ACP) to cis-vaccenoyl-ACP (cis-octadec-11-enoyl-ACP), an essential step in the thermal regulation of fatty acid composition.</text>
</comment>
<dbReference type="EC" id="2.3.1.179" evidence="3 11"/>
<evidence type="ECO:0000256" key="4">
    <source>
        <dbReference type="ARBA" id="ARBA00014657"/>
    </source>
</evidence>
<keyword evidence="7" id="KW-0276">Fatty acid metabolism</keyword>
<dbReference type="UniPathway" id="UPA00094"/>
<keyword evidence="6 11" id="KW-0808">Transferase</keyword>
<keyword evidence="10 11" id="KW-0012">Acyltransferase</keyword>
<dbReference type="InterPro" id="IPR014031">
    <property type="entry name" value="Ketoacyl_synth_C"/>
</dbReference>
<evidence type="ECO:0000313" key="15">
    <source>
        <dbReference type="EMBL" id="CCF82551.1"/>
    </source>
</evidence>
<protein>
    <recommendedName>
        <fullName evidence="4 11">3-oxoacyl-[acyl-carrier-protein] synthase 2</fullName>
        <ecNumber evidence="3 11">2.3.1.179</ecNumber>
    </recommendedName>
</protein>
<dbReference type="CDD" id="cd00834">
    <property type="entry name" value="KAS_I_II"/>
    <property type="match status" value="1"/>
</dbReference>
<dbReference type="SUPFAM" id="SSF53901">
    <property type="entry name" value="Thiolase-like"/>
    <property type="match status" value="2"/>
</dbReference>
<evidence type="ECO:0000256" key="3">
    <source>
        <dbReference type="ARBA" id="ARBA00012356"/>
    </source>
</evidence>
<dbReference type="FunFam" id="3.40.47.10:FF:000018">
    <property type="entry name" value="3-oxoacyl-[acyl-carrier-protein] synthase 2"/>
    <property type="match status" value="1"/>
</dbReference>
<evidence type="ECO:0000259" key="14">
    <source>
        <dbReference type="PROSITE" id="PS52004"/>
    </source>
</evidence>
<dbReference type="FunFam" id="3.40.47.10:FF:000029">
    <property type="entry name" value="3-oxoacyl-[acyl-carrier-protein] synthase 1"/>
    <property type="match status" value="1"/>
</dbReference>
<keyword evidence="5 11" id="KW-0444">Lipid biosynthesis</keyword>
<evidence type="ECO:0000256" key="8">
    <source>
        <dbReference type="ARBA" id="ARBA00023098"/>
    </source>
</evidence>
<accession>I4ECY9</accession>
<dbReference type="GO" id="GO:0005829">
    <property type="term" value="C:cytosol"/>
    <property type="evidence" value="ECO:0007669"/>
    <property type="project" value="TreeGrafter"/>
</dbReference>
<keyword evidence="8" id="KW-0443">Lipid metabolism</keyword>
<comment type="catalytic activity">
    <reaction evidence="11">
        <text>a fatty acyl-[ACP] + malonyl-[ACP] + H(+) = a 3-oxoacyl-[ACP] + holo-[ACP] + CO2</text>
        <dbReference type="Rhea" id="RHEA:22836"/>
        <dbReference type="Rhea" id="RHEA-COMP:9623"/>
        <dbReference type="Rhea" id="RHEA-COMP:9685"/>
        <dbReference type="Rhea" id="RHEA-COMP:9916"/>
        <dbReference type="Rhea" id="RHEA-COMP:14125"/>
        <dbReference type="ChEBI" id="CHEBI:15378"/>
        <dbReference type="ChEBI" id="CHEBI:16526"/>
        <dbReference type="ChEBI" id="CHEBI:64479"/>
        <dbReference type="ChEBI" id="CHEBI:78449"/>
        <dbReference type="ChEBI" id="CHEBI:78776"/>
        <dbReference type="ChEBI" id="CHEBI:138651"/>
    </reaction>
</comment>
<comment type="caution">
    <text evidence="15">The sequence shown here is derived from an EMBL/GenBank/DDBJ whole genome shotgun (WGS) entry which is preliminary data.</text>
</comment>
<dbReference type="RefSeq" id="WP_008474714.1">
    <property type="nucleotide sequence ID" value="NZ_CAGS01000033.1"/>
</dbReference>
<dbReference type="SMART" id="SM00825">
    <property type="entry name" value="PKS_KS"/>
    <property type="match status" value="1"/>
</dbReference>
<evidence type="ECO:0000313" key="16">
    <source>
        <dbReference type="Proteomes" id="UP000004221"/>
    </source>
</evidence>
<dbReference type="InterPro" id="IPR000794">
    <property type="entry name" value="Beta-ketoacyl_synthase"/>
</dbReference>
<evidence type="ECO:0000256" key="1">
    <source>
        <dbReference type="ARBA" id="ARBA00005194"/>
    </source>
</evidence>
<sequence length="429" mass="44637">MREDSGRLSSSRRVVVTGLGILCPIGNSIDEVWDSLMTGRSGTAPITRFDASGFETRIAGEVRNFDPRDRLGPKEARRTDRYVQLAVAAAQDALVSAELKIDDRNQRRVGVLIGTALGGIETAERELNILNTRGPGRVSPFFIPMFLADMASGYVSIVTGAKGPNLATLSACASGAHAIGEAAEIIRRGDADVMLAGGSEAAVTPGSVAGFNAVGALSTRNEEAATASRPFDATRDGFVVAEGAAVLILESLDHALARGARILAEVRGYGATGDACHIVQPSPDGEGAARAMAEAIARAGLAPADIDYINAHGTSTPLNDRLETVAIKTVFGGPGIPPVTATKALTGHALGAGGAMEAVFTILAMQRGTIPPTWNLATPDPDCDLDYVTEGPRRSELRHTLSNSLGFGGHNVALLFSRYDPGEGDTELP</sequence>
<gene>
    <name evidence="15" type="primary">fabF</name>
    <name evidence="15" type="ORF">NITHO_1280006</name>
</gene>
<keyword evidence="9 11" id="KW-0275">Fatty acid biosynthesis</keyword>
<dbReference type="InterPro" id="IPR016039">
    <property type="entry name" value="Thiolase-like"/>
</dbReference>
<organism evidence="15 16">
    <name type="scientific">Nitrolancea hollandica Lb</name>
    <dbReference type="NCBI Taxonomy" id="1129897"/>
    <lineage>
        <taxon>Bacteria</taxon>
        <taxon>Pseudomonadati</taxon>
        <taxon>Thermomicrobiota</taxon>
        <taxon>Thermomicrobia</taxon>
        <taxon>Sphaerobacterales</taxon>
        <taxon>Sphaerobacterineae</taxon>
        <taxon>Sphaerobacteraceae</taxon>
        <taxon>Nitrolancea</taxon>
    </lineage>
</organism>
<dbReference type="PROSITE" id="PS52004">
    <property type="entry name" value="KS3_2"/>
    <property type="match status" value="1"/>
</dbReference>
<keyword evidence="16" id="KW-1185">Reference proteome</keyword>
<dbReference type="EMBL" id="CAGS01000033">
    <property type="protein sequence ID" value="CCF82551.1"/>
    <property type="molecule type" value="Genomic_DNA"/>
</dbReference>
<evidence type="ECO:0000256" key="13">
    <source>
        <dbReference type="RuleBase" id="RU003694"/>
    </source>
</evidence>
<dbReference type="GO" id="GO:0030497">
    <property type="term" value="P:fatty acid elongation"/>
    <property type="evidence" value="ECO:0007669"/>
    <property type="project" value="UniProtKB-ARBA"/>
</dbReference>
<dbReference type="NCBIfam" id="TIGR03150">
    <property type="entry name" value="fabF"/>
    <property type="match status" value="1"/>
</dbReference>
<dbReference type="Pfam" id="PF00109">
    <property type="entry name" value="ketoacyl-synt"/>
    <property type="match status" value="1"/>
</dbReference>
<evidence type="ECO:0000256" key="2">
    <source>
        <dbReference type="ARBA" id="ARBA00008467"/>
    </source>
</evidence>
<dbReference type="InterPro" id="IPR020841">
    <property type="entry name" value="PKS_Beta-ketoAc_synthase_dom"/>
</dbReference>
<evidence type="ECO:0000256" key="9">
    <source>
        <dbReference type="ARBA" id="ARBA00023160"/>
    </source>
</evidence>
<dbReference type="Pfam" id="PF02801">
    <property type="entry name" value="Ketoacyl-synt_C"/>
    <property type="match status" value="1"/>
</dbReference>
<dbReference type="PIRSF" id="PIRSF000447">
    <property type="entry name" value="KAS_II"/>
    <property type="match status" value="1"/>
</dbReference>
<name>I4ECY9_9BACT</name>
<evidence type="ECO:0000256" key="11">
    <source>
        <dbReference type="PIRNR" id="PIRNR000447"/>
    </source>
</evidence>
<comment type="similarity">
    <text evidence="2 11 13">Belongs to the thiolase-like superfamily. Beta-ketoacyl-ACP synthases family.</text>
</comment>
<feature type="domain" description="Ketosynthase family 3 (KS3)" evidence="14">
    <location>
        <begin position="11"/>
        <end position="418"/>
    </location>
</feature>
<comment type="pathway">
    <text evidence="1 11">Lipid metabolism; fatty acid biosynthesis.</text>
</comment>
<evidence type="ECO:0000256" key="12">
    <source>
        <dbReference type="PIRSR" id="PIRSR000447-1"/>
    </source>
</evidence>
<dbReference type="GO" id="GO:0004315">
    <property type="term" value="F:3-oxoacyl-[acyl-carrier-protein] synthase activity"/>
    <property type="evidence" value="ECO:0007669"/>
    <property type="project" value="UniProtKB-UniRule"/>
</dbReference>
<proteinExistence type="inferred from homology"/>
<evidence type="ECO:0000256" key="10">
    <source>
        <dbReference type="ARBA" id="ARBA00023315"/>
    </source>
</evidence>
<reference evidence="15 16" key="1">
    <citation type="journal article" date="2012" name="ISME J.">
        <title>Nitrification expanded: discovery, physiology and genomics of a nitrite-oxidizing bacterium from the phylum Chloroflexi.</title>
        <authorList>
            <person name="Sorokin D.Y."/>
            <person name="Lucker S."/>
            <person name="Vejmelkova D."/>
            <person name="Kostrikina N.A."/>
            <person name="Kleerebezem R."/>
            <person name="Rijpstra W.I."/>
            <person name="Damste J.S."/>
            <person name="Le Paslier D."/>
            <person name="Muyzer G."/>
            <person name="Wagner M."/>
            <person name="van Loosdrecht M.C."/>
            <person name="Daims H."/>
        </authorList>
    </citation>
    <scope>NUCLEOTIDE SEQUENCE [LARGE SCALE GENOMIC DNA]</scope>
    <source>
        <strain evidence="16">none</strain>
    </source>
</reference>
<evidence type="ECO:0000256" key="5">
    <source>
        <dbReference type="ARBA" id="ARBA00022516"/>
    </source>
</evidence>
<dbReference type="PANTHER" id="PTHR11712:SF336">
    <property type="entry name" value="3-OXOACYL-[ACYL-CARRIER-PROTEIN] SYNTHASE, MITOCHONDRIAL"/>
    <property type="match status" value="1"/>
</dbReference>
<dbReference type="InterPro" id="IPR017568">
    <property type="entry name" value="3-oxoacyl-ACP_synth-2"/>
</dbReference>
<evidence type="ECO:0000256" key="7">
    <source>
        <dbReference type="ARBA" id="ARBA00022832"/>
    </source>
</evidence>
<dbReference type="PROSITE" id="PS00606">
    <property type="entry name" value="KS3_1"/>
    <property type="match status" value="1"/>
</dbReference>
<dbReference type="InterPro" id="IPR018201">
    <property type="entry name" value="Ketoacyl_synth_AS"/>
</dbReference>
<dbReference type="InterPro" id="IPR014030">
    <property type="entry name" value="Ketoacyl_synth_N"/>
</dbReference>
<feature type="active site" description="For beta-ketoacyl synthase activity" evidence="12">
    <location>
        <position position="172"/>
    </location>
</feature>
<dbReference type="PANTHER" id="PTHR11712">
    <property type="entry name" value="POLYKETIDE SYNTHASE-RELATED"/>
    <property type="match status" value="1"/>
</dbReference>
<comment type="catalytic activity">
    <reaction evidence="11">
        <text>(9Z)-hexadecenoyl-[ACP] + malonyl-[ACP] + H(+) = 3-oxo-(11Z)-octadecenoyl-[ACP] + holo-[ACP] + CO2</text>
        <dbReference type="Rhea" id="RHEA:55040"/>
        <dbReference type="Rhea" id="RHEA-COMP:9623"/>
        <dbReference type="Rhea" id="RHEA-COMP:9685"/>
        <dbReference type="Rhea" id="RHEA-COMP:10800"/>
        <dbReference type="Rhea" id="RHEA-COMP:14074"/>
        <dbReference type="ChEBI" id="CHEBI:15378"/>
        <dbReference type="ChEBI" id="CHEBI:16526"/>
        <dbReference type="ChEBI" id="CHEBI:64479"/>
        <dbReference type="ChEBI" id="CHEBI:78449"/>
        <dbReference type="ChEBI" id="CHEBI:83989"/>
        <dbReference type="ChEBI" id="CHEBI:138538"/>
        <dbReference type="EC" id="2.3.1.179"/>
    </reaction>
</comment>